<feature type="signal peptide" evidence="2">
    <location>
        <begin position="1"/>
        <end position="32"/>
    </location>
</feature>
<comment type="caution">
    <text evidence="3">The sequence shown here is derived from an EMBL/GenBank/DDBJ whole genome shotgun (WGS) entry which is preliminary data.</text>
</comment>
<dbReference type="InterPro" id="IPR006311">
    <property type="entry name" value="TAT_signal"/>
</dbReference>
<evidence type="ECO:0000256" key="2">
    <source>
        <dbReference type="SAM" id="SignalP"/>
    </source>
</evidence>
<keyword evidence="2" id="KW-0732">Signal</keyword>
<evidence type="ECO:0000256" key="1">
    <source>
        <dbReference type="SAM" id="MobiDB-lite"/>
    </source>
</evidence>
<dbReference type="PROSITE" id="PS51318">
    <property type="entry name" value="TAT"/>
    <property type="match status" value="1"/>
</dbReference>
<proteinExistence type="predicted"/>
<reference evidence="4" key="1">
    <citation type="journal article" date="2019" name="Int. J. Syst. Evol. Microbiol.">
        <title>The Global Catalogue of Microorganisms (GCM) 10K type strain sequencing project: providing services to taxonomists for standard genome sequencing and annotation.</title>
        <authorList>
            <consortium name="The Broad Institute Genomics Platform"/>
            <consortium name="The Broad Institute Genome Sequencing Center for Infectious Disease"/>
            <person name="Wu L."/>
            <person name="Ma J."/>
        </authorList>
    </citation>
    <scope>NUCLEOTIDE SEQUENCE [LARGE SCALE GENOMIC DNA]</scope>
    <source>
        <strain evidence="4">CGMCC 1.13681</strain>
    </source>
</reference>
<feature type="region of interest" description="Disordered" evidence="1">
    <location>
        <begin position="141"/>
        <end position="162"/>
    </location>
</feature>
<dbReference type="EMBL" id="JBHSZO010000034">
    <property type="protein sequence ID" value="MFC7220460.1"/>
    <property type="molecule type" value="Genomic_DNA"/>
</dbReference>
<accession>A0ABW2GIM9</accession>
<keyword evidence="4" id="KW-1185">Reference proteome</keyword>
<feature type="chain" id="PRO_5046478960" description="LPXTG cell wall anchor domain-containing protein" evidence="2">
    <location>
        <begin position="33"/>
        <end position="201"/>
    </location>
</feature>
<evidence type="ECO:0000313" key="4">
    <source>
        <dbReference type="Proteomes" id="UP001596413"/>
    </source>
</evidence>
<organism evidence="3 4">
    <name type="scientific">Streptomyces polyrhachis</name>
    <dbReference type="NCBI Taxonomy" id="1282885"/>
    <lineage>
        <taxon>Bacteria</taxon>
        <taxon>Bacillati</taxon>
        <taxon>Actinomycetota</taxon>
        <taxon>Actinomycetes</taxon>
        <taxon>Kitasatosporales</taxon>
        <taxon>Streptomycetaceae</taxon>
        <taxon>Streptomyces</taxon>
    </lineage>
</organism>
<dbReference type="Proteomes" id="UP001596413">
    <property type="component" value="Unassembled WGS sequence"/>
</dbReference>
<dbReference type="RefSeq" id="WP_386417139.1">
    <property type="nucleotide sequence ID" value="NZ_JBHSZO010000034.1"/>
</dbReference>
<evidence type="ECO:0000313" key="3">
    <source>
        <dbReference type="EMBL" id="MFC7220460.1"/>
    </source>
</evidence>
<protein>
    <recommendedName>
        <fullName evidence="5">LPXTG cell wall anchor domain-containing protein</fullName>
    </recommendedName>
</protein>
<gene>
    <name evidence="3" type="ORF">ACFQLX_20170</name>
</gene>
<name>A0ABW2GIM9_9ACTN</name>
<evidence type="ECO:0008006" key="5">
    <source>
        <dbReference type="Google" id="ProtNLM"/>
    </source>
</evidence>
<sequence length="201" mass="20641">MPARRTTTALAAATAASAAIGAALLAAPAAYADAPGDNGTVKIHDSVTDEADTRNEPHVCTFYLDTFTFDAAQDAQWRIVAWAPTGDKQTEVAGGTITLDAEGHGRTEDMGLADGHYKLYWNFDGEKGAAKHKVFWVECGTPSESPSPTPTDTASPYANSVGADGSTDTATAAATGGGALLAAAGGYWLLRRRGAAAGARH</sequence>